<dbReference type="Proteomes" id="UP000287972">
    <property type="component" value="Unassembled WGS sequence"/>
</dbReference>
<keyword evidence="1" id="KW-0472">Membrane</keyword>
<comment type="caution">
    <text evidence="2">The sequence shown here is derived from an EMBL/GenBank/DDBJ whole genome shotgun (WGS) entry which is preliminary data.</text>
</comment>
<evidence type="ECO:0000313" key="3">
    <source>
        <dbReference type="Proteomes" id="UP000287972"/>
    </source>
</evidence>
<protein>
    <submittedName>
        <fullName evidence="2">Uncharacterized protein</fullName>
    </submittedName>
</protein>
<evidence type="ECO:0000313" key="2">
    <source>
        <dbReference type="EMBL" id="RSL85626.1"/>
    </source>
</evidence>
<evidence type="ECO:0000256" key="1">
    <source>
        <dbReference type="SAM" id="Phobius"/>
    </source>
</evidence>
<name>A0A428S7W8_9HYPO</name>
<keyword evidence="1" id="KW-1133">Transmembrane helix</keyword>
<dbReference type="AlphaFoldDB" id="A0A428S7W8"/>
<keyword evidence="1" id="KW-0812">Transmembrane</keyword>
<dbReference type="EMBL" id="NKCL01000051">
    <property type="protein sequence ID" value="RSL85626.1"/>
    <property type="molecule type" value="Genomic_DNA"/>
</dbReference>
<feature type="transmembrane region" description="Helical" evidence="1">
    <location>
        <begin position="20"/>
        <end position="38"/>
    </location>
</feature>
<accession>A0A428S7W8</accession>
<proteinExistence type="predicted"/>
<sequence>MPLWRKLFVWLYYIEESETKAVLLSTCVWFVLGVYWTIDDRAQFHKSWKEYVDIENENNAKGFGQLVPILLLGMPFLQGLQTYSEQSREEEWLRSELKATETFFRGWERAHLMEEEESWRDRDMRREGYTLQP</sequence>
<reference evidence="2 3" key="1">
    <citation type="submission" date="2017-06" db="EMBL/GenBank/DDBJ databases">
        <title>Comparative genomic analysis of Ambrosia Fusariam Clade fungi.</title>
        <authorList>
            <person name="Stajich J.E."/>
            <person name="Carrillo J."/>
            <person name="Kijimoto T."/>
            <person name="Eskalen A."/>
            <person name="O'Donnell K."/>
            <person name="Kasson M."/>
        </authorList>
    </citation>
    <scope>NUCLEOTIDE SEQUENCE [LARGE SCALE GENOMIC DNA]</scope>
    <source>
        <strain evidence="2 3">NRRL62606</strain>
    </source>
</reference>
<organism evidence="2 3">
    <name type="scientific">Fusarium floridanum</name>
    <dbReference type="NCBI Taxonomy" id="1325733"/>
    <lineage>
        <taxon>Eukaryota</taxon>
        <taxon>Fungi</taxon>
        <taxon>Dikarya</taxon>
        <taxon>Ascomycota</taxon>
        <taxon>Pezizomycotina</taxon>
        <taxon>Sordariomycetes</taxon>
        <taxon>Hypocreomycetidae</taxon>
        <taxon>Hypocreales</taxon>
        <taxon>Nectriaceae</taxon>
        <taxon>Fusarium</taxon>
        <taxon>Fusarium solani species complex</taxon>
    </lineage>
</organism>
<gene>
    <name evidence="2" type="ORF">CEP51_003257</name>
</gene>
<keyword evidence="3" id="KW-1185">Reference proteome</keyword>